<keyword evidence="3" id="KW-0378">Hydrolase</keyword>
<dbReference type="Gene3D" id="3.30.1120.10">
    <property type="match status" value="1"/>
</dbReference>
<dbReference type="Gene3D" id="3.40.720.10">
    <property type="entry name" value="Alkaline Phosphatase, subunit A"/>
    <property type="match status" value="1"/>
</dbReference>
<keyword evidence="2" id="KW-0479">Metal-binding</keyword>
<evidence type="ECO:0000259" key="6">
    <source>
        <dbReference type="Pfam" id="PF00884"/>
    </source>
</evidence>
<dbReference type="AlphaFoldDB" id="A0A9X2FEB8"/>
<dbReference type="PANTHER" id="PTHR42693">
    <property type="entry name" value="ARYLSULFATASE FAMILY MEMBER"/>
    <property type="match status" value="1"/>
</dbReference>
<keyword evidence="4" id="KW-0106">Calcium</keyword>
<name>A0A9X2FEB8_9BACT</name>
<dbReference type="InterPro" id="IPR050738">
    <property type="entry name" value="Sulfatase"/>
</dbReference>
<dbReference type="RefSeq" id="WP_252855237.1">
    <property type="nucleotide sequence ID" value="NZ_JAMXLR010000089.1"/>
</dbReference>
<evidence type="ECO:0000256" key="4">
    <source>
        <dbReference type="ARBA" id="ARBA00022837"/>
    </source>
</evidence>
<keyword evidence="5" id="KW-0732">Signal</keyword>
<proteinExistence type="inferred from homology"/>
<feature type="domain" description="Sulfatase N-terminal" evidence="6">
    <location>
        <begin position="34"/>
        <end position="454"/>
    </location>
</feature>
<evidence type="ECO:0000256" key="5">
    <source>
        <dbReference type="SAM" id="SignalP"/>
    </source>
</evidence>
<dbReference type="InterPro" id="IPR017850">
    <property type="entry name" value="Alkaline_phosphatase_core_sf"/>
</dbReference>
<dbReference type="GO" id="GO:0004065">
    <property type="term" value="F:arylsulfatase activity"/>
    <property type="evidence" value="ECO:0007669"/>
    <property type="project" value="TreeGrafter"/>
</dbReference>
<comment type="caution">
    <text evidence="7">The sequence shown here is derived from an EMBL/GenBank/DDBJ whole genome shotgun (WGS) entry which is preliminary data.</text>
</comment>
<comment type="similarity">
    <text evidence="1">Belongs to the sulfatase family.</text>
</comment>
<dbReference type="InterPro" id="IPR024607">
    <property type="entry name" value="Sulfatase_CS"/>
</dbReference>
<dbReference type="CDD" id="cd16025">
    <property type="entry name" value="PAS_like"/>
    <property type="match status" value="1"/>
</dbReference>
<dbReference type="EMBL" id="JAMXLR010000089">
    <property type="protein sequence ID" value="MCO6047124.1"/>
    <property type="molecule type" value="Genomic_DNA"/>
</dbReference>
<feature type="chain" id="PRO_5040840107" evidence="5">
    <location>
        <begin position="25"/>
        <end position="563"/>
    </location>
</feature>
<evidence type="ECO:0000256" key="1">
    <source>
        <dbReference type="ARBA" id="ARBA00008779"/>
    </source>
</evidence>
<protein>
    <submittedName>
        <fullName evidence="7">Arylsulfatase</fullName>
    </submittedName>
</protein>
<dbReference type="GO" id="GO:0046872">
    <property type="term" value="F:metal ion binding"/>
    <property type="evidence" value="ECO:0007669"/>
    <property type="project" value="UniProtKB-KW"/>
</dbReference>
<evidence type="ECO:0000313" key="7">
    <source>
        <dbReference type="EMBL" id="MCO6047124.1"/>
    </source>
</evidence>
<dbReference type="PROSITE" id="PS00149">
    <property type="entry name" value="SULFATASE_2"/>
    <property type="match status" value="1"/>
</dbReference>
<keyword evidence="8" id="KW-1185">Reference proteome</keyword>
<reference evidence="7" key="1">
    <citation type="submission" date="2022-06" db="EMBL/GenBank/DDBJ databases">
        <title>Aeoliella straminimaris, a novel planctomycete from sediments.</title>
        <authorList>
            <person name="Vitorino I.R."/>
            <person name="Lage O.M."/>
        </authorList>
    </citation>
    <scope>NUCLEOTIDE SEQUENCE</scope>
    <source>
        <strain evidence="7">ICT_H6.2</strain>
    </source>
</reference>
<evidence type="ECO:0000256" key="3">
    <source>
        <dbReference type="ARBA" id="ARBA00022801"/>
    </source>
</evidence>
<sequence length="563" mass="62273">MRSFFRSDALVVLVGLLLTNPVLAAAPAATNDRPNFVVIMVDDMGFSDPGCYGGEINTPNIDRLASDGLRFTQFYNCSRCCQTRASLLTGAYPERVGMRDFGRSMDTDVPTLAENLRRGGYATSMSGKWHLTELPAKPTGAQRILWMNHELQLKRPFGNKATYPTRRGFENFYGIIWGVVDHFDPFSLTDGETPVADVPDDYYATDAITSHAAQYIEDAVDTDKPFFLYVAYTAPHWPIQAPAADISKYHGKYSDGWQSLRQQRFARQQELGLFDTSVPLGELSGRSPEWDNMSPEDREFEAAKMEVHAAMVDRVDQGIGKLIAELKRSGVYENTCILFLSDNGASPEIPGGPGYDRYSGTRDGRTAWRDAKLRRPENRAKLGTEESYTGIGHTWASAVNTPLRYWKMESYDGGCRTPMIVHWPQGIANRRGEFVADVGHVIDIAPTLYELSGVQPVAETLCDGTSLAPVLAGEPTLEPRHLFFQHGNGAGVRYGKWKASKRSGENWELFDLSQDPGETTNLASSHPEQLDELLSAWNTWQADLAGTTLDTAATSAAAKAAKQ</sequence>
<dbReference type="InterPro" id="IPR000917">
    <property type="entry name" value="Sulfatase_N"/>
</dbReference>
<evidence type="ECO:0000313" key="8">
    <source>
        <dbReference type="Proteomes" id="UP001155241"/>
    </source>
</evidence>
<accession>A0A9X2FEB8</accession>
<evidence type="ECO:0000256" key="2">
    <source>
        <dbReference type="ARBA" id="ARBA00022723"/>
    </source>
</evidence>
<dbReference type="Proteomes" id="UP001155241">
    <property type="component" value="Unassembled WGS sequence"/>
</dbReference>
<dbReference type="SUPFAM" id="SSF53649">
    <property type="entry name" value="Alkaline phosphatase-like"/>
    <property type="match status" value="1"/>
</dbReference>
<dbReference type="PANTHER" id="PTHR42693:SF53">
    <property type="entry name" value="ENDO-4-O-SULFATASE"/>
    <property type="match status" value="1"/>
</dbReference>
<organism evidence="7 8">
    <name type="scientific">Aeoliella straminimaris</name>
    <dbReference type="NCBI Taxonomy" id="2954799"/>
    <lineage>
        <taxon>Bacteria</taxon>
        <taxon>Pseudomonadati</taxon>
        <taxon>Planctomycetota</taxon>
        <taxon>Planctomycetia</taxon>
        <taxon>Pirellulales</taxon>
        <taxon>Lacipirellulaceae</taxon>
        <taxon>Aeoliella</taxon>
    </lineage>
</organism>
<dbReference type="Pfam" id="PF00884">
    <property type="entry name" value="Sulfatase"/>
    <property type="match status" value="1"/>
</dbReference>
<feature type="signal peptide" evidence="5">
    <location>
        <begin position="1"/>
        <end position="24"/>
    </location>
</feature>
<gene>
    <name evidence="7" type="ORF">NG895_24770</name>
</gene>